<evidence type="ECO:0000313" key="1">
    <source>
        <dbReference type="EMBL" id="CAB4241325.1"/>
    </source>
</evidence>
<organism evidence="1">
    <name type="scientific">uncultured Caudovirales phage</name>
    <dbReference type="NCBI Taxonomy" id="2100421"/>
    <lineage>
        <taxon>Viruses</taxon>
        <taxon>Duplodnaviria</taxon>
        <taxon>Heunggongvirae</taxon>
        <taxon>Uroviricota</taxon>
        <taxon>Caudoviricetes</taxon>
        <taxon>Peduoviridae</taxon>
        <taxon>Maltschvirus</taxon>
        <taxon>Maltschvirus maltsch</taxon>
    </lineage>
</organism>
<accession>A0A6J5T8Z5</accession>
<sequence length="614" mass="61958">MAFASTGTAPNIIITQTGTDTSLAGLSGVAGVSIAYSNGRVEYRVAGGKLVVSGALSYSTGALVFGEDCPDSTVEVNNGGVLSIGTAAVGAPARKLAVLDIRKAATNGYSNTGLSVYSGGTMKNLGGVVRFAAPVRINAGATSVLDGDFCAIPTALGDGARFFQASTGVTFGRNFLLTGSIYQFSYPSSPMTAGRLSSPDGGIAMLFGGNAPITDPVRLRGIDIDAAAPSIWPGWGYTVWECTDFASPRNVGISSNSGTTNAYTLLIWRISVAVTATLSGAPLTDAVVQFIPRNDGARKLPAYTVRGGTFDEDAHAAAQGASVPLVAGSAALERTVGVYSFNESVSPAGRSSWYVTGTTAEFAVKGYGCGITPASVSINAIGGKTLTVPTVLDAAVSRTASAAGALTAVSTLDDVYDVLKLWGVQSINAAYPTALTQAAVSAGGVLDIGSHSLVLDPAAPAVVGISGGVITVKGAGLAVGVKHASIKSTGTVTATAGAVITSPIVDANGNSYLSFQGIDSWVVYSNPQRTAQIGAGSGSALFRFVYALGVTYYLKCIAGSTEFAMVATPMGVGNTQVTLSTQALLTTLQAKVAEVKGDTADIKVATGLIKVTVL</sequence>
<gene>
    <name evidence="1" type="ORF">UFOVP60_16</name>
</gene>
<name>A0A6J5T8Z5_9CAUD</name>
<dbReference type="EMBL" id="LR797821">
    <property type="protein sequence ID" value="CAB4241325.1"/>
    <property type="molecule type" value="Genomic_DNA"/>
</dbReference>
<proteinExistence type="predicted"/>
<protein>
    <submittedName>
        <fullName evidence="1">Uncharacterized protein</fullName>
    </submittedName>
</protein>
<reference evidence="1" key="1">
    <citation type="submission" date="2020-05" db="EMBL/GenBank/DDBJ databases">
        <authorList>
            <person name="Chiriac C."/>
            <person name="Salcher M."/>
            <person name="Ghai R."/>
            <person name="Kavagutti S V."/>
        </authorList>
    </citation>
    <scope>NUCLEOTIDE SEQUENCE</scope>
</reference>